<dbReference type="SUPFAM" id="SSF49599">
    <property type="entry name" value="TRAF domain-like"/>
    <property type="match status" value="1"/>
</dbReference>
<dbReference type="InterPro" id="IPR002083">
    <property type="entry name" value="MATH/TRAF_dom"/>
</dbReference>
<dbReference type="OrthoDB" id="6359816at2759"/>
<organism evidence="3 4">
    <name type="scientific">Leptomonas pyrrhocoris</name>
    <name type="common">Firebug parasite</name>
    <dbReference type="NCBI Taxonomy" id="157538"/>
    <lineage>
        <taxon>Eukaryota</taxon>
        <taxon>Discoba</taxon>
        <taxon>Euglenozoa</taxon>
        <taxon>Kinetoplastea</taxon>
        <taxon>Metakinetoplastina</taxon>
        <taxon>Trypanosomatida</taxon>
        <taxon>Trypanosomatidae</taxon>
        <taxon>Leishmaniinae</taxon>
        <taxon>Leptomonas</taxon>
    </lineage>
</organism>
<dbReference type="OMA" id="ASHYSPQ"/>
<feature type="region of interest" description="Disordered" evidence="1">
    <location>
        <begin position="148"/>
        <end position="210"/>
    </location>
</feature>
<name>A0A0N0DR82_LEPPY</name>
<dbReference type="PANTHER" id="PTHR24410">
    <property type="entry name" value="HL07962P-RELATED"/>
    <property type="match status" value="1"/>
</dbReference>
<dbReference type="Gene3D" id="3.30.710.10">
    <property type="entry name" value="Potassium Channel Kv1.1, Chain A"/>
    <property type="match status" value="2"/>
</dbReference>
<dbReference type="InterPro" id="IPR011333">
    <property type="entry name" value="SKP1/BTB/POZ_sf"/>
</dbReference>
<dbReference type="CDD" id="cd00121">
    <property type="entry name" value="MATH"/>
    <property type="match status" value="1"/>
</dbReference>
<proteinExistence type="predicted"/>
<gene>
    <name evidence="3" type="ORF">ABB37_09382</name>
</gene>
<keyword evidence="4" id="KW-1185">Reference proteome</keyword>
<dbReference type="EMBL" id="LGTL01000031">
    <property type="protein sequence ID" value="KPA74084.1"/>
    <property type="molecule type" value="Genomic_DNA"/>
</dbReference>
<dbReference type="Gene3D" id="2.60.210.10">
    <property type="entry name" value="Apoptosis, Tumor Necrosis Factor Receptor Associated Protein 2, Chain A"/>
    <property type="match status" value="1"/>
</dbReference>
<dbReference type="GeneID" id="26909665"/>
<evidence type="ECO:0000313" key="3">
    <source>
        <dbReference type="EMBL" id="KPA74084.1"/>
    </source>
</evidence>
<comment type="caution">
    <text evidence="3">The sequence shown here is derived from an EMBL/GenBank/DDBJ whole genome shotgun (WGS) entry which is preliminary data.</text>
</comment>
<accession>A0A0N0DR82</accession>
<dbReference type="CDD" id="cd14733">
    <property type="entry name" value="BACK"/>
    <property type="match status" value="1"/>
</dbReference>
<sequence length="660" mass="73898">MESVEAIEVFSDSSARYRYRVPVSVIRELQYEGSRYSAEFDVGGWLWRFHIQERAADGQRFLALHLQSCTPGAVAVHFKLTAVCIRDPLQSRSKTFNCTFKKAGSAWGLHQFIPMEQLLQAEGGFVYTVQETGTRCVDFEVTLQVSNGRENERTPPVRSATRSMTPTRGMNGGGKATPSRGPSVRPNAMMGGGNNAGMNRNGGGGGGVDRTAYSPGRVSPGALVPMDTSMEQPPPQRRGGSVAVGPRRSFFNDPSNINHGQLVAVDNASNVSGSPGRQGSAAPMNNMNSNYIRASLTYPFEHLESLCDMSFDVQGVRVKAHRCVIGARMQPLLPEQMLPLQVGCIVAIAVPLDVFTTFLRYVYTEEYPESGVLLPESLLDLYLLAAACEFYDLSAVCIRYVRPQLTPDNILPIVLTRYNAADEVLTSLYLHVLLDNYDVLIQDRQFEEIPGHLFRRLSLILYRKETVPNAPIPPMKNTLGKQLAWLAESGEYSDYDWLVGPQQYTVHAHRYILACRCVLFSQALNPRNPAPLPNFSSTEFDFSLRSWQKLLLGMYRRHFDTVRDFSAEDIAIIFKMQNVLVMDGQLKREADEAFNNSNALRLLIYAVKHQIPELHERAINYVASNFNEMIRNDPQAWELISELPQTAVLSLFRTVTEHQL</sequence>
<evidence type="ECO:0000313" key="4">
    <source>
        <dbReference type="Proteomes" id="UP000037923"/>
    </source>
</evidence>
<feature type="domain" description="MATH" evidence="2">
    <location>
        <begin position="16"/>
        <end position="139"/>
    </location>
</feature>
<dbReference type="RefSeq" id="XP_015652522.1">
    <property type="nucleotide sequence ID" value="XM_015808809.1"/>
</dbReference>
<dbReference type="Proteomes" id="UP000037923">
    <property type="component" value="Unassembled WGS sequence"/>
</dbReference>
<evidence type="ECO:0000256" key="1">
    <source>
        <dbReference type="SAM" id="MobiDB-lite"/>
    </source>
</evidence>
<feature type="compositionally biased region" description="Gly residues" evidence="1">
    <location>
        <begin position="190"/>
        <end position="208"/>
    </location>
</feature>
<evidence type="ECO:0000259" key="2">
    <source>
        <dbReference type="PROSITE" id="PS50144"/>
    </source>
</evidence>
<dbReference type="VEuPathDB" id="TriTrypDB:LpyrH10_31_0360"/>
<protein>
    <recommendedName>
        <fullName evidence="2">MATH domain-containing protein</fullName>
    </recommendedName>
</protein>
<dbReference type="InterPro" id="IPR051481">
    <property type="entry name" value="BTB-POZ/Galectin-3-binding"/>
</dbReference>
<reference evidence="3 4" key="1">
    <citation type="submission" date="2015-07" db="EMBL/GenBank/DDBJ databases">
        <title>High-quality genome of monoxenous trypanosomatid Leptomonas pyrrhocoris.</title>
        <authorList>
            <person name="Flegontov P."/>
            <person name="Butenko A."/>
            <person name="Firsov S."/>
            <person name="Vlcek C."/>
            <person name="Logacheva M.D."/>
            <person name="Field M."/>
            <person name="Filatov D."/>
            <person name="Flegontova O."/>
            <person name="Gerasimov E."/>
            <person name="Jackson A.P."/>
            <person name="Kelly S."/>
            <person name="Opperdoes F."/>
            <person name="O'Reilly A."/>
            <person name="Votypka J."/>
            <person name="Yurchenko V."/>
            <person name="Lukes J."/>
        </authorList>
    </citation>
    <scope>NUCLEOTIDE SEQUENCE [LARGE SCALE GENOMIC DNA]</scope>
    <source>
        <strain evidence="3">H10</strain>
    </source>
</reference>
<dbReference type="SUPFAM" id="SSF54695">
    <property type="entry name" value="POZ domain"/>
    <property type="match status" value="2"/>
</dbReference>
<dbReference type="AlphaFoldDB" id="A0A0N0DR82"/>
<dbReference type="RefSeq" id="XP_015652523.1">
    <property type="nucleotide sequence ID" value="XM_015808810.1"/>
</dbReference>
<dbReference type="CDD" id="cd18186">
    <property type="entry name" value="BTB_POZ_ZBTB_KLHL-like"/>
    <property type="match status" value="1"/>
</dbReference>
<dbReference type="PANTHER" id="PTHR24410:SF23">
    <property type="entry name" value="BTB DOMAIN-CONTAINING PROTEIN-RELATED"/>
    <property type="match status" value="1"/>
</dbReference>
<dbReference type="PROSITE" id="PS50144">
    <property type="entry name" value="MATH"/>
    <property type="match status" value="1"/>
</dbReference>
<dbReference type="InterPro" id="IPR008974">
    <property type="entry name" value="TRAF-like"/>
</dbReference>
<dbReference type="EMBL" id="LGTL01000031">
    <property type="protein sequence ID" value="KPA74083.1"/>
    <property type="molecule type" value="Genomic_DNA"/>
</dbReference>